<comment type="cofactor">
    <cofactor evidence="1">
        <name>FAD</name>
        <dbReference type="ChEBI" id="CHEBI:57692"/>
    </cofactor>
</comment>
<comment type="caution">
    <text evidence="9">The sequence shown here is derived from an EMBL/GenBank/DDBJ whole genome shotgun (WGS) entry which is preliminary data.</text>
</comment>
<evidence type="ECO:0000256" key="2">
    <source>
        <dbReference type="ARBA" id="ARBA00004749"/>
    </source>
</evidence>
<evidence type="ECO:0000256" key="6">
    <source>
        <dbReference type="ARBA" id="ARBA00023002"/>
    </source>
</evidence>
<evidence type="ECO:0000313" key="10">
    <source>
        <dbReference type="Proteomes" id="UP001564408"/>
    </source>
</evidence>
<dbReference type="PANTHER" id="PTHR43876:SF8">
    <property type="entry name" value="2-OCTAPRENYL-6-METHOXYPHENOL HYDROXYLASE"/>
    <property type="match status" value="1"/>
</dbReference>
<keyword evidence="4" id="KW-0285">Flavoprotein</keyword>
<organism evidence="9 10">
    <name type="scientific">Thioalkalicoccus limnaeus</name>
    <dbReference type="NCBI Taxonomy" id="120681"/>
    <lineage>
        <taxon>Bacteria</taxon>
        <taxon>Pseudomonadati</taxon>
        <taxon>Pseudomonadota</taxon>
        <taxon>Gammaproteobacteria</taxon>
        <taxon>Chromatiales</taxon>
        <taxon>Chromatiaceae</taxon>
        <taxon>Thioalkalicoccus</taxon>
    </lineage>
</organism>
<dbReference type="InterPro" id="IPR018168">
    <property type="entry name" value="Ubi_Hdrlase_CS"/>
</dbReference>
<protein>
    <submittedName>
        <fullName evidence="9">2-octaprenyl-6-methoxyphenyl hydroxylase</fullName>
        <ecNumber evidence="9">1.14.13.-</ecNumber>
    </submittedName>
</protein>
<dbReference type="PANTHER" id="PTHR43876">
    <property type="entry name" value="UBIQUINONE BIOSYNTHESIS MONOOXYGENASE COQ6, MITOCHONDRIAL"/>
    <property type="match status" value="1"/>
</dbReference>
<name>A0ABV4BDD9_9GAMM</name>
<reference evidence="9 10" key="1">
    <citation type="submission" date="2024-05" db="EMBL/GenBank/DDBJ databases">
        <title>Genome Sequence and Characterization of the New Strain Purple Sulfur Bacterium of Genus Thioalkalicoccus.</title>
        <authorList>
            <person name="Bryantseva I.A."/>
            <person name="Kyndt J.A."/>
            <person name="Imhoff J.F."/>
        </authorList>
    </citation>
    <scope>NUCLEOTIDE SEQUENCE [LARGE SCALE GENOMIC DNA]</scope>
    <source>
        <strain evidence="9 10">Um2</strain>
    </source>
</reference>
<accession>A0ABV4BDD9</accession>
<dbReference type="InterPro" id="IPR036188">
    <property type="entry name" value="FAD/NAD-bd_sf"/>
</dbReference>
<dbReference type="InterPro" id="IPR010971">
    <property type="entry name" value="UbiH/COQ6"/>
</dbReference>
<dbReference type="Gene3D" id="3.50.50.60">
    <property type="entry name" value="FAD/NAD(P)-binding domain"/>
    <property type="match status" value="2"/>
</dbReference>
<keyword evidence="5" id="KW-0274">FAD</keyword>
<keyword evidence="10" id="KW-1185">Reference proteome</keyword>
<dbReference type="PRINTS" id="PR00420">
    <property type="entry name" value="RNGMNOXGNASE"/>
</dbReference>
<dbReference type="Proteomes" id="UP001564408">
    <property type="component" value="Unassembled WGS sequence"/>
</dbReference>
<comment type="pathway">
    <text evidence="2">Cofactor biosynthesis; ubiquinone biosynthesis.</text>
</comment>
<sequence>MTSSDYDVAIVGGGLVGGCLACALGRTGLRTLVIEAVAPRTDRHPSYDERVIALSWTSQRILAGIGLWPRIADGAEPIHQVQVSQAGGFGITRIRADEEAVEALGYVIPARLLGIAIHEVLSEQTNLTLLAPARLSEFQIDAESASLVVRAGEDLVRLRGRLLVAADGGDSKVRQRLGIRVREHRYGQDAVIATVTAERPQPGTAFERFTETGPLALLPLSGGRYSVVWTTLEEQTAELLSLSDEAFVARLRDRFGLKLGRFLEPSRRLAYPLRLMLTPDPTGPRTALIGNAAHTLHPVAGQGLNLGLRDVAALAEVLSASNRAGLDPGSASVLASYRDWRRADHAAVAAVTDALARHFIHTWPPLRLARDLGLLGLGLFAGPRHLLARRLMGRYGRQTRLARGLRLEIPDE</sequence>
<evidence type="ECO:0000256" key="7">
    <source>
        <dbReference type="ARBA" id="ARBA00023033"/>
    </source>
</evidence>
<evidence type="ECO:0000256" key="5">
    <source>
        <dbReference type="ARBA" id="ARBA00022827"/>
    </source>
</evidence>
<dbReference type="InterPro" id="IPR002938">
    <property type="entry name" value="FAD-bd"/>
</dbReference>
<keyword evidence="6 9" id="KW-0560">Oxidoreductase</keyword>
<comment type="similarity">
    <text evidence="3">Belongs to the UbiH/COQ6 family.</text>
</comment>
<dbReference type="SUPFAM" id="SSF51905">
    <property type="entry name" value="FAD/NAD(P)-binding domain"/>
    <property type="match status" value="1"/>
</dbReference>
<dbReference type="GO" id="GO:0016491">
    <property type="term" value="F:oxidoreductase activity"/>
    <property type="evidence" value="ECO:0007669"/>
    <property type="project" value="UniProtKB-KW"/>
</dbReference>
<dbReference type="EMBL" id="JBDKXB010000009">
    <property type="protein sequence ID" value="MEY6432527.1"/>
    <property type="molecule type" value="Genomic_DNA"/>
</dbReference>
<dbReference type="Pfam" id="PF01494">
    <property type="entry name" value="FAD_binding_3"/>
    <property type="match status" value="1"/>
</dbReference>
<evidence type="ECO:0000313" key="9">
    <source>
        <dbReference type="EMBL" id="MEY6432527.1"/>
    </source>
</evidence>
<dbReference type="NCBIfam" id="NF004356">
    <property type="entry name" value="PRK05732.1"/>
    <property type="match status" value="1"/>
</dbReference>
<evidence type="ECO:0000256" key="3">
    <source>
        <dbReference type="ARBA" id="ARBA00005349"/>
    </source>
</evidence>
<feature type="domain" description="FAD-binding" evidence="8">
    <location>
        <begin position="5"/>
        <end position="347"/>
    </location>
</feature>
<evidence type="ECO:0000256" key="1">
    <source>
        <dbReference type="ARBA" id="ARBA00001974"/>
    </source>
</evidence>
<proteinExistence type="inferred from homology"/>
<evidence type="ECO:0000256" key="4">
    <source>
        <dbReference type="ARBA" id="ARBA00022630"/>
    </source>
</evidence>
<dbReference type="PROSITE" id="PS01304">
    <property type="entry name" value="UBIH"/>
    <property type="match status" value="1"/>
</dbReference>
<gene>
    <name evidence="9" type="primary">ubiH</name>
    <name evidence="9" type="synonym">visB</name>
    <name evidence="9" type="ORF">ABC977_08930</name>
</gene>
<dbReference type="NCBIfam" id="TIGR01988">
    <property type="entry name" value="Ubi-OHases"/>
    <property type="match status" value="1"/>
</dbReference>
<dbReference type="RefSeq" id="WP_369666913.1">
    <property type="nucleotide sequence ID" value="NZ_JBDKXB010000009.1"/>
</dbReference>
<keyword evidence="7" id="KW-0503">Monooxygenase</keyword>
<dbReference type="InterPro" id="IPR051205">
    <property type="entry name" value="UbiH/COQ6_monooxygenase"/>
</dbReference>
<dbReference type="EC" id="1.14.13.-" evidence="9"/>
<evidence type="ECO:0000259" key="8">
    <source>
        <dbReference type="Pfam" id="PF01494"/>
    </source>
</evidence>